<evidence type="ECO:0000313" key="1">
    <source>
        <dbReference type="EMBL" id="MDT8899488.1"/>
    </source>
</evidence>
<dbReference type="EMBL" id="JAUHMF010000006">
    <property type="protein sequence ID" value="MDT8899488.1"/>
    <property type="molecule type" value="Genomic_DNA"/>
</dbReference>
<comment type="caution">
    <text evidence="1">The sequence shown here is derived from an EMBL/GenBank/DDBJ whole genome shotgun (WGS) entry which is preliminary data.</text>
</comment>
<dbReference type="Proteomes" id="UP001254165">
    <property type="component" value="Unassembled WGS sequence"/>
</dbReference>
<organism evidence="1 2">
    <name type="scientific">Thermanaerothrix solaris</name>
    <dbReference type="NCBI Taxonomy" id="3058434"/>
    <lineage>
        <taxon>Bacteria</taxon>
        <taxon>Bacillati</taxon>
        <taxon>Chloroflexota</taxon>
        <taxon>Anaerolineae</taxon>
        <taxon>Anaerolineales</taxon>
        <taxon>Anaerolineaceae</taxon>
        <taxon>Thermanaerothrix</taxon>
    </lineage>
</organism>
<evidence type="ECO:0000313" key="2">
    <source>
        <dbReference type="Proteomes" id="UP001254165"/>
    </source>
</evidence>
<accession>A0ABU3NRL4</accession>
<sequence>MDKTVWRVYRVERGEDIAKALGLFEARLKVHPTRARVSTKAAPEVVQALKAAGLEVEVAERQIPWDVWLTDGRRAEEQMSLFEEAER</sequence>
<gene>
    <name evidence="1" type="ORF">QYE77_14585</name>
</gene>
<keyword evidence="2" id="KW-1185">Reference proteome</keyword>
<name>A0ABU3NRL4_9CHLR</name>
<dbReference type="RefSeq" id="WP_315626217.1">
    <property type="nucleotide sequence ID" value="NZ_JAUHMF010000006.1"/>
</dbReference>
<proteinExistence type="predicted"/>
<reference evidence="1 2" key="1">
    <citation type="submission" date="2023-07" db="EMBL/GenBank/DDBJ databases">
        <title>Novel species of Thermanaerothrix with wide hydrolytic capabilities.</title>
        <authorList>
            <person name="Zayulina K.S."/>
            <person name="Podosokorskaya O.A."/>
            <person name="Elcheninov A.G."/>
        </authorList>
    </citation>
    <scope>NUCLEOTIDE SEQUENCE [LARGE SCALE GENOMIC DNA]</scope>
    <source>
        <strain evidence="1 2">4228-RoL</strain>
    </source>
</reference>
<protein>
    <submittedName>
        <fullName evidence="1">Uncharacterized protein</fullName>
    </submittedName>
</protein>